<dbReference type="OrthoDB" id="9796962at2"/>
<dbReference type="Pfam" id="PF04314">
    <property type="entry name" value="PCuAC"/>
    <property type="match status" value="1"/>
</dbReference>
<accession>A0A1N7KDY5</accession>
<keyword evidence="1" id="KW-0732">Signal</keyword>
<dbReference type="InterPro" id="IPR036182">
    <property type="entry name" value="PCuAC_sf"/>
</dbReference>
<dbReference type="STRING" id="619304.SAMN05421760_102366"/>
<feature type="chain" id="PRO_5009943108" description="Copper(I)-binding protein" evidence="1">
    <location>
        <begin position="20"/>
        <end position="156"/>
    </location>
</feature>
<evidence type="ECO:0000313" key="3">
    <source>
        <dbReference type="Proteomes" id="UP000185999"/>
    </source>
</evidence>
<dbReference type="AlphaFoldDB" id="A0A1N7KDY5"/>
<protein>
    <recommendedName>
        <fullName evidence="4">Copper(I)-binding protein</fullName>
    </recommendedName>
</protein>
<evidence type="ECO:0000313" key="2">
    <source>
        <dbReference type="EMBL" id="SIS59815.1"/>
    </source>
</evidence>
<evidence type="ECO:0008006" key="4">
    <source>
        <dbReference type="Google" id="ProtNLM"/>
    </source>
</evidence>
<gene>
    <name evidence="2" type="ORF">SAMN05421760_102366</name>
</gene>
<reference evidence="3" key="1">
    <citation type="submission" date="2017-01" db="EMBL/GenBank/DDBJ databases">
        <authorList>
            <person name="Varghese N."/>
            <person name="Submissions S."/>
        </authorList>
    </citation>
    <scope>NUCLEOTIDE SEQUENCE [LARGE SCALE GENOMIC DNA]</scope>
    <source>
        <strain evidence="3">DSM 22306</strain>
    </source>
</reference>
<dbReference type="Proteomes" id="UP000185999">
    <property type="component" value="Unassembled WGS sequence"/>
</dbReference>
<evidence type="ECO:0000256" key="1">
    <source>
        <dbReference type="SAM" id="SignalP"/>
    </source>
</evidence>
<dbReference type="EMBL" id="FTOE01000002">
    <property type="protein sequence ID" value="SIS59815.1"/>
    <property type="molecule type" value="Genomic_DNA"/>
</dbReference>
<name>A0A1N7KDY5_9GAMM</name>
<dbReference type="Gene3D" id="2.60.40.1890">
    <property type="entry name" value="PCu(A)C copper chaperone"/>
    <property type="match status" value="1"/>
</dbReference>
<feature type="signal peptide" evidence="1">
    <location>
        <begin position="1"/>
        <end position="19"/>
    </location>
</feature>
<dbReference type="PANTHER" id="PTHR36302:SF1">
    <property type="entry name" value="COPPER CHAPERONE PCU(A)C"/>
    <property type="match status" value="1"/>
</dbReference>
<keyword evidence="3" id="KW-1185">Reference proteome</keyword>
<sequence>MKKILLTTILLAASHFTYADVIIESAYVRAVPPGQMNSAAFMQLKNKGEHEITLTKASSDVAKNVELHTHINDNGIMRMRKINDIKVPAGKIISLQPGGMHIMLIGLTRNLNIGDNIGLSLEFSDGTQQSLEIPVKDIMSMGNTHHMMHTPETKAE</sequence>
<dbReference type="InterPro" id="IPR058248">
    <property type="entry name" value="Lxx211020-like"/>
</dbReference>
<dbReference type="InterPro" id="IPR007410">
    <property type="entry name" value="LpqE-like"/>
</dbReference>
<dbReference type="SUPFAM" id="SSF110087">
    <property type="entry name" value="DR1885-like metal-binding protein"/>
    <property type="match status" value="1"/>
</dbReference>
<dbReference type="PANTHER" id="PTHR36302">
    <property type="entry name" value="BLR7088 PROTEIN"/>
    <property type="match status" value="1"/>
</dbReference>
<organism evidence="2 3">
    <name type="scientific">Neptunomonas antarctica</name>
    <dbReference type="NCBI Taxonomy" id="619304"/>
    <lineage>
        <taxon>Bacteria</taxon>
        <taxon>Pseudomonadati</taxon>
        <taxon>Pseudomonadota</taxon>
        <taxon>Gammaproteobacteria</taxon>
        <taxon>Oceanospirillales</taxon>
        <taxon>Oceanospirillaceae</taxon>
        <taxon>Neptunomonas</taxon>
    </lineage>
</organism>
<dbReference type="RefSeq" id="WP_054341501.1">
    <property type="nucleotide sequence ID" value="NZ_FTOE01000002.1"/>
</dbReference>
<proteinExistence type="predicted"/>